<evidence type="ECO:0000313" key="2">
    <source>
        <dbReference type="Proteomes" id="UP001519460"/>
    </source>
</evidence>
<keyword evidence="2" id="KW-1185">Reference proteome</keyword>
<accession>A0ABD0M8Q1</accession>
<reference evidence="1 2" key="1">
    <citation type="journal article" date="2023" name="Sci. Data">
        <title>Genome assembly of the Korean intertidal mud-creeper Batillaria attramentaria.</title>
        <authorList>
            <person name="Patra A.K."/>
            <person name="Ho P.T."/>
            <person name="Jun S."/>
            <person name="Lee S.J."/>
            <person name="Kim Y."/>
            <person name="Won Y.J."/>
        </authorList>
    </citation>
    <scope>NUCLEOTIDE SEQUENCE [LARGE SCALE GENOMIC DNA]</scope>
    <source>
        <strain evidence="1">Wonlab-2016</strain>
    </source>
</reference>
<dbReference type="EMBL" id="JACVVK020000002">
    <property type="protein sequence ID" value="KAK7508193.1"/>
    <property type="molecule type" value="Genomic_DNA"/>
</dbReference>
<dbReference type="AlphaFoldDB" id="A0ABD0M8Q1"/>
<organism evidence="1 2">
    <name type="scientific">Batillaria attramentaria</name>
    <dbReference type="NCBI Taxonomy" id="370345"/>
    <lineage>
        <taxon>Eukaryota</taxon>
        <taxon>Metazoa</taxon>
        <taxon>Spiralia</taxon>
        <taxon>Lophotrochozoa</taxon>
        <taxon>Mollusca</taxon>
        <taxon>Gastropoda</taxon>
        <taxon>Caenogastropoda</taxon>
        <taxon>Sorbeoconcha</taxon>
        <taxon>Cerithioidea</taxon>
        <taxon>Batillariidae</taxon>
        <taxon>Batillaria</taxon>
    </lineage>
</organism>
<comment type="caution">
    <text evidence="1">The sequence shown here is derived from an EMBL/GenBank/DDBJ whole genome shotgun (WGS) entry which is preliminary data.</text>
</comment>
<dbReference type="Proteomes" id="UP001519460">
    <property type="component" value="Unassembled WGS sequence"/>
</dbReference>
<sequence>MMFLNRSHSQSSAGCSSFVPADENVQGFVSRRAVIQWPVSTGLSIRAAPRWLCWLAEEEKRKTQKPEIITEFLNSGLEFYGDAGCSLVVTGVVFTHGFPFEPLA</sequence>
<name>A0ABD0M8Q1_9CAEN</name>
<proteinExistence type="predicted"/>
<protein>
    <submittedName>
        <fullName evidence="1">Uncharacterized protein</fullName>
    </submittedName>
</protein>
<gene>
    <name evidence="1" type="ORF">BaRGS_00000432</name>
</gene>
<evidence type="ECO:0000313" key="1">
    <source>
        <dbReference type="EMBL" id="KAK7508193.1"/>
    </source>
</evidence>